<dbReference type="RefSeq" id="WP_028480624.1">
    <property type="nucleotide sequence ID" value="NZ_LVVZ01000014.1"/>
</dbReference>
<evidence type="ECO:0000259" key="1">
    <source>
        <dbReference type="Pfam" id="PF13480"/>
    </source>
</evidence>
<feature type="domain" description="BioF2-like acetyltransferase" evidence="1">
    <location>
        <begin position="193"/>
        <end position="323"/>
    </location>
</feature>
<dbReference type="AlphaFoldDB" id="A0A1U7JI49"/>
<evidence type="ECO:0000313" key="3">
    <source>
        <dbReference type="Proteomes" id="UP000185783"/>
    </source>
</evidence>
<comment type="caution">
    <text evidence="2">The sequence shown here is derived from an EMBL/GenBank/DDBJ whole genome shotgun (WGS) entry which is preliminary data.</text>
</comment>
<dbReference type="Pfam" id="PF13480">
    <property type="entry name" value="Acetyltransf_6"/>
    <property type="match status" value="1"/>
</dbReference>
<dbReference type="InterPro" id="IPR038740">
    <property type="entry name" value="BioF2-like_GNAT_dom"/>
</dbReference>
<accession>A0A1U7JI49</accession>
<proteinExistence type="predicted"/>
<dbReference type="SUPFAM" id="SSF55729">
    <property type="entry name" value="Acyl-CoA N-acyltransferases (Nat)"/>
    <property type="match status" value="1"/>
</dbReference>
<keyword evidence="3" id="KW-1185">Reference proteome</keyword>
<dbReference type="Gene3D" id="3.40.630.30">
    <property type="match status" value="1"/>
</dbReference>
<dbReference type="Proteomes" id="UP000185783">
    <property type="component" value="Unassembled WGS sequence"/>
</dbReference>
<dbReference type="EMBL" id="LVVZ01000014">
    <property type="protein sequence ID" value="OKL44368.1"/>
    <property type="molecule type" value="Genomic_DNA"/>
</dbReference>
<dbReference type="InterPro" id="IPR016181">
    <property type="entry name" value="Acyl_CoA_acyltransferase"/>
</dbReference>
<reference evidence="2 3" key="1">
    <citation type="submission" date="2016-03" db="EMBL/GenBank/DDBJ databases">
        <title>Genome sequence of Nesiotobacter sp. nov., a moderately halophilic alphaproteobacterium isolated from the Yellow Sea, China.</title>
        <authorList>
            <person name="Zhang G."/>
            <person name="Zhang R."/>
        </authorList>
    </citation>
    <scope>NUCLEOTIDE SEQUENCE [LARGE SCALE GENOMIC DNA]</scope>
    <source>
        <strain evidence="2 3">WB1-6</strain>
    </source>
</reference>
<protein>
    <recommendedName>
        <fullName evidence="1">BioF2-like acetyltransferase domain-containing protein</fullName>
    </recommendedName>
</protein>
<organism evidence="2 3">
    <name type="scientific">Pseudovibrio exalbescens</name>
    <dbReference type="NCBI Taxonomy" id="197461"/>
    <lineage>
        <taxon>Bacteria</taxon>
        <taxon>Pseudomonadati</taxon>
        <taxon>Pseudomonadota</taxon>
        <taxon>Alphaproteobacteria</taxon>
        <taxon>Hyphomicrobiales</taxon>
        <taxon>Stappiaceae</taxon>
        <taxon>Pseudovibrio</taxon>
    </lineage>
</organism>
<evidence type="ECO:0000313" key="2">
    <source>
        <dbReference type="EMBL" id="OKL44368.1"/>
    </source>
</evidence>
<name>A0A1U7JI49_9HYPH</name>
<sequence>MAIQRRSTSAPSADISAGQQTDSSYTLSVLDTADQIAALKQPWEALQARIDPESVYGLWAVCLAAAATLPTQQKVRVFVLWHGEELCGVLPLRRVEQGGIAYLRPLVLYGHNTGDLLVSPDCEPHEVWRCLWAALKKSDGDFLDLQDLKWSQALLTAIDLNGHAHVYTGTCARIDLTRSASFEDYILDMSGELRGQLKEARRKLEKVAPLHHQVITSADEICLQGVPEYAANLDGARKRADRLAFWQKLADLENPACRVILTALWHGDRLIARQWGILHQDLYVVGSFCRDPAYHKYNVSALLHTANIRMCFDRGVRAMEFGHYLDDNVLAWTDGLTPVCSVSSALSLKGFVIARVVRPVCAAVHNQWHKRRGSVSEKENPA</sequence>
<gene>
    <name evidence="2" type="ORF">A3843_08220</name>
</gene>